<comment type="similarity">
    <text evidence="2">Belongs to the IucA/IucC family.</text>
</comment>
<dbReference type="Proteomes" id="UP000199055">
    <property type="component" value="Unassembled WGS sequence"/>
</dbReference>
<dbReference type="Gene3D" id="3.30.310.280">
    <property type="match status" value="1"/>
</dbReference>
<dbReference type="Gene3D" id="6.10.250.3370">
    <property type="match status" value="1"/>
</dbReference>
<comment type="pathway">
    <text evidence="1">Siderophore biosynthesis.</text>
</comment>
<evidence type="ECO:0000259" key="4">
    <source>
        <dbReference type="Pfam" id="PF04183"/>
    </source>
</evidence>
<dbReference type="EMBL" id="FOET01000003">
    <property type="protein sequence ID" value="SEP95970.1"/>
    <property type="molecule type" value="Genomic_DNA"/>
</dbReference>
<dbReference type="Pfam" id="PF04183">
    <property type="entry name" value="IucA_IucC"/>
    <property type="match status" value="1"/>
</dbReference>
<sequence length="628" mass="68077">MSAVPRDAWREAGRRLLVKAVEEFAYEELLVPEPDPAAGPAGSPGAYRLDLGGGVSWSFRAARGSFGSWRLVPGTLRRHPAPGGGAEGEESGPERLLLDARAVLGWDGPTTAEALRELTATRRAEAEVIARDLPAAALADLDHLELESHQDGHPCMLLNKGRLGFSASDAAAYAPEAAGEVRLRWAAVHTTLASYAGIPGLNAQALLSEELDAAVRERFTAALADACAQGPYAPGDFVWLPVHPFHWDEAVATLFAPYLADGRIVPLGEGPDRYRPLQSIRTLANLDHPGRRNVKVPLLIRNTLVWRGLSTEPTRAAPDISAWLHAIRDTDPYLRDELRFHPLGEVASVAVRHPLYESVADAPYRYHELLGAVWREPVTALLRDGEKARTMAALLKTGSDGKALVAELVERSGLAPRTWLARFLAALLPGLLHCLYRHGIAFCPHGENTVVVHDAREVPVGIALKDFAEDVNLLPGRRPEYAGLPPRADAVLLRWPARELAHSLLSAVFAGHFRFLAPLVEEHLGVPEADFWSLVRAEVGRYHDRHPELADQFEEFGLLAPSFDRVALNREQLLGGGFHDRAERDEGFDVVHGTVPNPLAGAAPLSGSAEPAGTTVPAEPAASTEESR</sequence>
<dbReference type="GO" id="GO:0019290">
    <property type="term" value="P:siderophore biosynthetic process"/>
    <property type="evidence" value="ECO:0007669"/>
    <property type="project" value="InterPro"/>
</dbReference>
<organism evidence="6 7">
    <name type="scientific">Streptomyces radiopugnans</name>
    <dbReference type="NCBI Taxonomy" id="403935"/>
    <lineage>
        <taxon>Bacteria</taxon>
        <taxon>Bacillati</taxon>
        <taxon>Actinomycetota</taxon>
        <taxon>Actinomycetes</taxon>
        <taxon>Kitasatosporales</taxon>
        <taxon>Streptomycetaceae</taxon>
        <taxon>Streptomyces</taxon>
    </lineage>
</organism>
<accession>A0A1H9C435</accession>
<dbReference type="PANTHER" id="PTHR34384:SF6">
    <property type="entry name" value="STAPHYLOFERRIN B SYNTHASE"/>
    <property type="match status" value="1"/>
</dbReference>
<dbReference type="Gene3D" id="1.10.510.40">
    <property type="match status" value="1"/>
</dbReference>
<dbReference type="AlphaFoldDB" id="A0A1H9C435"/>
<feature type="domain" description="Aerobactin siderophore biosynthesis IucA/IucC-like C-terminal" evidence="5">
    <location>
        <begin position="418"/>
        <end position="574"/>
    </location>
</feature>
<gene>
    <name evidence="6" type="ORF">SAMN05216481_10332</name>
</gene>
<dbReference type="GO" id="GO:0016881">
    <property type="term" value="F:acid-amino acid ligase activity"/>
    <property type="evidence" value="ECO:0007669"/>
    <property type="project" value="UniProtKB-ARBA"/>
</dbReference>
<dbReference type="InterPro" id="IPR007310">
    <property type="entry name" value="Aerobactin_biosyn_IucA/IucC_N"/>
</dbReference>
<evidence type="ECO:0000313" key="7">
    <source>
        <dbReference type="Proteomes" id="UP000199055"/>
    </source>
</evidence>
<dbReference type="InterPro" id="IPR037455">
    <property type="entry name" value="LucA/IucC-like"/>
</dbReference>
<dbReference type="STRING" id="403935.SAMN05216481_10332"/>
<protein>
    <submittedName>
        <fullName evidence="6">Aerobactin synthase</fullName>
    </submittedName>
</protein>
<feature type="region of interest" description="Disordered" evidence="3">
    <location>
        <begin position="599"/>
        <end position="628"/>
    </location>
</feature>
<dbReference type="RefSeq" id="WP_093656910.1">
    <property type="nucleotide sequence ID" value="NZ_FOET01000003.1"/>
</dbReference>
<dbReference type="PANTHER" id="PTHR34384">
    <property type="entry name" value="L-2,3-DIAMINOPROPANOATE--CITRATE LIGASE"/>
    <property type="match status" value="1"/>
</dbReference>
<evidence type="ECO:0000256" key="2">
    <source>
        <dbReference type="ARBA" id="ARBA00007832"/>
    </source>
</evidence>
<proteinExistence type="inferred from homology"/>
<name>A0A1H9C435_9ACTN</name>
<keyword evidence="7" id="KW-1185">Reference proteome</keyword>
<evidence type="ECO:0000256" key="3">
    <source>
        <dbReference type="SAM" id="MobiDB-lite"/>
    </source>
</evidence>
<evidence type="ECO:0000313" key="6">
    <source>
        <dbReference type="EMBL" id="SEP95970.1"/>
    </source>
</evidence>
<feature type="domain" description="Aerobactin siderophore biosynthesis IucA/IucC N-terminal" evidence="4">
    <location>
        <begin position="143"/>
        <end position="395"/>
    </location>
</feature>
<dbReference type="Pfam" id="PF06276">
    <property type="entry name" value="FhuF"/>
    <property type="match status" value="1"/>
</dbReference>
<evidence type="ECO:0000259" key="5">
    <source>
        <dbReference type="Pfam" id="PF06276"/>
    </source>
</evidence>
<reference evidence="6 7" key="1">
    <citation type="submission" date="2016-10" db="EMBL/GenBank/DDBJ databases">
        <authorList>
            <person name="de Groot N.N."/>
        </authorList>
    </citation>
    <scope>NUCLEOTIDE SEQUENCE [LARGE SCALE GENOMIC DNA]</scope>
    <source>
        <strain evidence="6 7">CGMCC 4.3519</strain>
    </source>
</reference>
<evidence type="ECO:0000256" key="1">
    <source>
        <dbReference type="ARBA" id="ARBA00004924"/>
    </source>
</evidence>
<dbReference type="InterPro" id="IPR022770">
    <property type="entry name" value="IucA/IucC-like_C"/>
</dbReference>